<dbReference type="Proteomes" id="UP000014074">
    <property type="component" value="Unassembled WGS sequence"/>
</dbReference>
<dbReference type="HOGENOM" id="CLU_030082_0_0_1"/>
<evidence type="ECO:0000256" key="1">
    <source>
        <dbReference type="SAM" id="MobiDB-lite"/>
    </source>
</evidence>
<dbReference type="eggNOG" id="ENOG502S34X">
    <property type="taxonomic scope" value="Eukaryota"/>
</dbReference>
<keyword evidence="3" id="KW-1185">Reference proteome</keyword>
<name>R8B9Z4_PHAM7</name>
<dbReference type="PANTHER" id="PTHR16291">
    <property type="entry name" value="NUCLEAR CAP-BINDING PROTEIN SUBUNIT 3"/>
    <property type="match status" value="1"/>
</dbReference>
<dbReference type="GO" id="GO:0003729">
    <property type="term" value="F:mRNA binding"/>
    <property type="evidence" value="ECO:0007669"/>
    <property type="project" value="InterPro"/>
</dbReference>
<dbReference type="InterPro" id="IPR019416">
    <property type="entry name" value="NCBP3"/>
</dbReference>
<reference evidence="3" key="1">
    <citation type="journal article" date="2013" name="Genome Announc.">
        <title>Draft genome sequence of the ascomycete Phaeoacremonium aleophilum strain UCR-PA7, a causal agent of the esca disease complex in grapevines.</title>
        <authorList>
            <person name="Blanco-Ulate B."/>
            <person name="Rolshausen P."/>
            <person name="Cantu D."/>
        </authorList>
    </citation>
    <scope>NUCLEOTIDE SEQUENCE [LARGE SCALE GENOMIC DNA]</scope>
    <source>
        <strain evidence="3">UCR-PA7</strain>
    </source>
</reference>
<dbReference type="GeneID" id="19329177"/>
<feature type="compositionally biased region" description="Acidic residues" evidence="1">
    <location>
        <begin position="207"/>
        <end position="225"/>
    </location>
</feature>
<feature type="compositionally biased region" description="Basic and acidic residues" evidence="1">
    <location>
        <begin position="226"/>
        <end position="235"/>
    </location>
</feature>
<dbReference type="PANTHER" id="PTHR16291:SF0">
    <property type="entry name" value="NUCLEAR CAP-BINDING PROTEIN SUBUNIT 3"/>
    <property type="match status" value="1"/>
</dbReference>
<feature type="compositionally biased region" description="Basic and acidic residues" evidence="1">
    <location>
        <begin position="241"/>
        <end position="274"/>
    </location>
</feature>
<evidence type="ECO:0000313" key="3">
    <source>
        <dbReference type="Proteomes" id="UP000014074"/>
    </source>
</evidence>
<protein>
    <submittedName>
        <fullName evidence="2">Uncharacterized protein</fullName>
    </submittedName>
</protein>
<dbReference type="Pfam" id="PF10309">
    <property type="entry name" value="NCBP3"/>
    <property type="match status" value="1"/>
</dbReference>
<dbReference type="OrthoDB" id="422106at2759"/>
<feature type="compositionally biased region" description="Basic and acidic residues" evidence="1">
    <location>
        <begin position="37"/>
        <end position="47"/>
    </location>
</feature>
<dbReference type="GO" id="GO:0000340">
    <property type="term" value="F:RNA 7-methylguanosine cap binding"/>
    <property type="evidence" value="ECO:0007669"/>
    <property type="project" value="InterPro"/>
</dbReference>
<organism evidence="2 3">
    <name type="scientific">Phaeoacremonium minimum (strain UCR-PA7)</name>
    <name type="common">Esca disease fungus</name>
    <name type="synonym">Togninia minima</name>
    <dbReference type="NCBI Taxonomy" id="1286976"/>
    <lineage>
        <taxon>Eukaryota</taxon>
        <taxon>Fungi</taxon>
        <taxon>Dikarya</taxon>
        <taxon>Ascomycota</taxon>
        <taxon>Pezizomycotina</taxon>
        <taxon>Sordariomycetes</taxon>
        <taxon>Sordariomycetidae</taxon>
        <taxon>Togniniales</taxon>
        <taxon>Togniniaceae</taxon>
        <taxon>Phaeoacremonium</taxon>
    </lineage>
</organism>
<dbReference type="KEGG" id="tmn:UCRPA7_8337"/>
<feature type="region of interest" description="Disordered" evidence="1">
    <location>
        <begin position="1"/>
        <end position="47"/>
    </location>
</feature>
<gene>
    <name evidence="2" type="ORF">UCRPA7_8337</name>
</gene>
<proteinExistence type="predicted"/>
<dbReference type="RefSeq" id="XP_007919042.1">
    <property type="nucleotide sequence ID" value="XM_007920851.1"/>
</dbReference>
<feature type="compositionally biased region" description="Basic and acidic residues" evidence="1">
    <location>
        <begin position="284"/>
        <end position="318"/>
    </location>
</feature>
<sequence>MGDVADVPMEEHEVAEIPLGDDPQDFYVQEDGEVEEDHPSGHNAESDDARLILNKIHIRGLDTVNETSLKEFVASHVGATLQRVEWVDDTSANLVFGSDASAQEALIALSAVEIADATQLPPLELLPTKDFTPKPEVGLRIRFAVETDRKVKNAAERSRFYLMNPEEEEKARRRWQRESRYRSRDDDRGYGRDRDRRSGRGRRNDRYDDEEPEKFDVSLYDDDEEALAKRGEGRLARRRDSRSPSDRSDYESRKVRNSGKELFPDRRPRERDYNGTRNRSASPLRDEIADDLEKDRIANRNRDQARSIRDRLSKDNSTKELFPSKASNANKAQMDQVAGEPTTGRLLSGMFHLSFDGTGDIYDFDYNFGHFAHIVIKNSTITNNIADRITDPNNGINIRGIAEKRGANQGFSIKGASVKELFPEKFNSNAGKELFSEKLEGRGRRRQRADDFH</sequence>
<feature type="region of interest" description="Disordered" evidence="1">
    <location>
        <begin position="171"/>
        <end position="339"/>
    </location>
</feature>
<evidence type="ECO:0000313" key="2">
    <source>
        <dbReference type="EMBL" id="EON96091.1"/>
    </source>
</evidence>
<feature type="compositionally biased region" description="Basic and acidic residues" evidence="1">
    <location>
        <begin position="176"/>
        <end position="206"/>
    </location>
</feature>
<accession>R8B9Z4</accession>
<dbReference type="AlphaFoldDB" id="R8B9Z4"/>
<feature type="compositionally biased region" description="Acidic residues" evidence="1">
    <location>
        <begin position="22"/>
        <end position="36"/>
    </location>
</feature>
<dbReference type="GO" id="GO:0005634">
    <property type="term" value="C:nucleus"/>
    <property type="evidence" value="ECO:0007669"/>
    <property type="project" value="TreeGrafter"/>
</dbReference>
<dbReference type="EMBL" id="KB933360">
    <property type="protein sequence ID" value="EON96091.1"/>
    <property type="molecule type" value="Genomic_DNA"/>
</dbReference>